<organism evidence="2 3">
    <name type="scientific">Leptosphaeria maculans (strain JN3 / isolate v23.1.3 / race Av1-4-5-6-7-8)</name>
    <name type="common">Blackleg fungus</name>
    <name type="synonym">Phoma lingam</name>
    <dbReference type="NCBI Taxonomy" id="985895"/>
    <lineage>
        <taxon>Eukaryota</taxon>
        <taxon>Fungi</taxon>
        <taxon>Dikarya</taxon>
        <taxon>Ascomycota</taxon>
        <taxon>Pezizomycotina</taxon>
        <taxon>Dothideomycetes</taxon>
        <taxon>Pleosporomycetidae</taxon>
        <taxon>Pleosporales</taxon>
        <taxon>Pleosporineae</taxon>
        <taxon>Leptosphaeriaceae</taxon>
        <taxon>Plenodomus</taxon>
        <taxon>Plenodomus lingam/Leptosphaeria maculans species complex</taxon>
    </lineage>
</organism>
<proteinExistence type="predicted"/>
<protein>
    <submittedName>
        <fullName evidence="2">Uncharacterized protein</fullName>
    </submittedName>
</protein>
<feature type="region of interest" description="Disordered" evidence="1">
    <location>
        <begin position="1"/>
        <end position="23"/>
    </location>
</feature>
<dbReference type="HOGENOM" id="CLU_2850149_0_0_1"/>
<evidence type="ECO:0000256" key="1">
    <source>
        <dbReference type="SAM" id="MobiDB-lite"/>
    </source>
</evidence>
<accession>E5A7S7</accession>
<dbReference type="AlphaFoldDB" id="E5A7S7"/>
<evidence type="ECO:0000313" key="2">
    <source>
        <dbReference type="EMBL" id="CBX99672.1"/>
    </source>
</evidence>
<dbReference type="Proteomes" id="UP000002668">
    <property type="component" value="Genome"/>
</dbReference>
<dbReference type="VEuPathDB" id="FungiDB:LEMA_uP089110.1"/>
<reference evidence="3" key="1">
    <citation type="journal article" date="2011" name="Nat. Commun.">
        <title>Effector diversification within compartments of the Leptosphaeria maculans genome affected by Repeat-Induced Point mutations.</title>
        <authorList>
            <person name="Rouxel T."/>
            <person name="Grandaubert J."/>
            <person name="Hane J.K."/>
            <person name="Hoede C."/>
            <person name="van de Wouw A.P."/>
            <person name="Couloux A."/>
            <person name="Dominguez V."/>
            <person name="Anthouard V."/>
            <person name="Bally P."/>
            <person name="Bourras S."/>
            <person name="Cozijnsen A.J."/>
            <person name="Ciuffetti L.M."/>
            <person name="Degrave A."/>
            <person name="Dilmaghani A."/>
            <person name="Duret L."/>
            <person name="Fudal I."/>
            <person name="Goodwin S.B."/>
            <person name="Gout L."/>
            <person name="Glaser N."/>
            <person name="Linglin J."/>
            <person name="Kema G.H.J."/>
            <person name="Lapalu N."/>
            <person name="Lawrence C.B."/>
            <person name="May K."/>
            <person name="Meyer M."/>
            <person name="Ollivier B."/>
            <person name="Poulain J."/>
            <person name="Schoch C.L."/>
            <person name="Simon A."/>
            <person name="Spatafora J.W."/>
            <person name="Stachowiak A."/>
            <person name="Turgeon B.G."/>
            <person name="Tyler B.M."/>
            <person name="Vincent D."/>
            <person name="Weissenbach J."/>
            <person name="Amselem J."/>
            <person name="Quesneville H."/>
            <person name="Oliver R.P."/>
            <person name="Wincker P."/>
            <person name="Balesdent M.-H."/>
            <person name="Howlett B.J."/>
        </authorList>
    </citation>
    <scope>NUCLEOTIDE SEQUENCE [LARGE SCALE GENOMIC DNA]</scope>
    <source>
        <strain evidence="3">JN3 / isolate v23.1.3 / race Av1-4-5-6-7-8</strain>
    </source>
</reference>
<feature type="compositionally biased region" description="Basic and acidic residues" evidence="1">
    <location>
        <begin position="1"/>
        <end position="10"/>
    </location>
</feature>
<name>E5A7S7_LEPMJ</name>
<sequence length="65" mass="7463">MRATPEKHETMAPSPTKGHIQDQSPLSIDYKSLKFFAAGRLGLIHAIDKERILKEFYNKGINMKY</sequence>
<keyword evidence="3" id="KW-1185">Reference proteome</keyword>
<gene>
    <name evidence="2" type="ORF">LEMA_uP089110.1</name>
</gene>
<dbReference type="InParanoid" id="E5A7S7"/>
<dbReference type="EMBL" id="FP929136">
    <property type="protein sequence ID" value="CBX99672.1"/>
    <property type="molecule type" value="Genomic_DNA"/>
</dbReference>
<evidence type="ECO:0000313" key="3">
    <source>
        <dbReference type="Proteomes" id="UP000002668"/>
    </source>
</evidence>